<dbReference type="Proteomes" id="UP001172911">
    <property type="component" value="Unassembled WGS sequence"/>
</dbReference>
<dbReference type="SMART" id="SM00091">
    <property type="entry name" value="PAS"/>
    <property type="match status" value="1"/>
</dbReference>
<dbReference type="InterPro" id="IPR039420">
    <property type="entry name" value="WalR-like"/>
</dbReference>
<dbReference type="InterPro" id="IPR001789">
    <property type="entry name" value="Sig_transdc_resp-reg_receiver"/>
</dbReference>
<feature type="modified residue" description="Phosphohistidine" evidence="8">
    <location>
        <position position="353"/>
    </location>
</feature>
<gene>
    <name evidence="15" type="ORF">P6N53_14860</name>
</gene>
<proteinExistence type="predicted"/>
<dbReference type="Gene3D" id="1.10.10.10">
    <property type="entry name" value="Winged helix-like DNA-binding domain superfamily/Winged helix DNA-binding domain"/>
    <property type="match status" value="1"/>
</dbReference>
<dbReference type="CDD" id="cd00383">
    <property type="entry name" value="trans_reg_C"/>
    <property type="match status" value="1"/>
</dbReference>
<dbReference type="NCBIfam" id="TIGR00229">
    <property type="entry name" value="sensory_box"/>
    <property type="match status" value="1"/>
</dbReference>
<accession>A0AAW7ZFM4</accession>
<comment type="function">
    <text evidence="7">May play the central regulatory role in sporulation. It may be an element of the effector pathway responsible for the activation of sporulation genes in response to nutritional stress. Spo0A may act in concert with spo0H (a sigma factor) to control the expression of some genes that are critical to the sporulation process.</text>
</comment>
<dbReference type="Pfam" id="PF01627">
    <property type="entry name" value="Hpt"/>
    <property type="match status" value="1"/>
</dbReference>
<dbReference type="GO" id="GO:0032993">
    <property type="term" value="C:protein-DNA complex"/>
    <property type="evidence" value="ECO:0007669"/>
    <property type="project" value="TreeGrafter"/>
</dbReference>
<dbReference type="GO" id="GO:0006355">
    <property type="term" value="P:regulation of DNA-templated transcription"/>
    <property type="evidence" value="ECO:0007669"/>
    <property type="project" value="InterPro"/>
</dbReference>
<evidence type="ECO:0000256" key="4">
    <source>
        <dbReference type="ARBA" id="ARBA00023015"/>
    </source>
</evidence>
<evidence type="ECO:0000256" key="10">
    <source>
        <dbReference type="PROSITE-ProRule" id="PRU01091"/>
    </source>
</evidence>
<dbReference type="CDD" id="cd17546">
    <property type="entry name" value="REC_hyHK_CKI1_RcsC-like"/>
    <property type="match status" value="1"/>
</dbReference>
<dbReference type="InterPro" id="IPR011006">
    <property type="entry name" value="CheY-like_superfamily"/>
</dbReference>
<evidence type="ECO:0000259" key="11">
    <source>
        <dbReference type="PROSITE" id="PS50110"/>
    </source>
</evidence>
<dbReference type="Gene3D" id="6.10.250.690">
    <property type="match status" value="1"/>
</dbReference>
<dbReference type="AlphaFoldDB" id="A0AAW7ZFM4"/>
<dbReference type="PANTHER" id="PTHR48111">
    <property type="entry name" value="REGULATOR OF RPOS"/>
    <property type="match status" value="1"/>
</dbReference>
<evidence type="ECO:0000256" key="8">
    <source>
        <dbReference type="PROSITE-ProRule" id="PRU00110"/>
    </source>
</evidence>
<dbReference type="Gene3D" id="3.30.450.20">
    <property type="entry name" value="PAS domain"/>
    <property type="match status" value="1"/>
</dbReference>
<feature type="domain" description="HPt" evidence="13">
    <location>
        <begin position="314"/>
        <end position="418"/>
    </location>
</feature>
<feature type="modified residue" description="4-aspartylphosphate" evidence="9">
    <location>
        <position position="475"/>
    </location>
</feature>
<dbReference type="FunFam" id="1.10.10.10:FF:000005">
    <property type="entry name" value="Two-component system response regulator"/>
    <property type="match status" value="1"/>
</dbReference>
<dbReference type="CDD" id="cd00130">
    <property type="entry name" value="PAS"/>
    <property type="match status" value="1"/>
</dbReference>
<evidence type="ECO:0000259" key="13">
    <source>
        <dbReference type="PROSITE" id="PS50894"/>
    </source>
</evidence>
<dbReference type="PROSITE" id="PS50110">
    <property type="entry name" value="RESPONSE_REGULATORY"/>
    <property type="match status" value="2"/>
</dbReference>
<dbReference type="PANTHER" id="PTHR48111:SF28">
    <property type="entry name" value="TRANSCRIPTIONAL REGULATORY PROTEIN TCRX-RELATED"/>
    <property type="match status" value="1"/>
</dbReference>
<dbReference type="SMART" id="SM00448">
    <property type="entry name" value="REC"/>
    <property type="match status" value="2"/>
</dbReference>
<evidence type="ECO:0000313" key="16">
    <source>
        <dbReference type="Proteomes" id="UP001172911"/>
    </source>
</evidence>
<keyword evidence="16" id="KW-1185">Reference proteome</keyword>
<feature type="DNA-binding region" description="OmpR/PhoB-type" evidence="10">
    <location>
        <begin position="549"/>
        <end position="644"/>
    </location>
</feature>
<dbReference type="PROSITE" id="PS51755">
    <property type="entry name" value="OMPR_PHOB"/>
    <property type="match status" value="1"/>
</dbReference>
<evidence type="ECO:0000256" key="5">
    <source>
        <dbReference type="ARBA" id="ARBA00023125"/>
    </source>
</evidence>
<dbReference type="GO" id="GO:0000976">
    <property type="term" value="F:transcription cis-regulatory region binding"/>
    <property type="evidence" value="ECO:0007669"/>
    <property type="project" value="TreeGrafter"/>
</dbReference>
<evidence type="ECO:0000256" key="2">
    <source>
        <dbReference type="ARBA" id="ARBA00022553"/>
    </source>
</evidence>
<dbReference type="RefSeq" id="WP_304544495.1">
    <property type="nucleotide sequence ID" value="NZ_JARPTC010000021.1"/>
</dbReference>
<keyword evidence="2 9" id="KW-0597">Phosphoprotein</keyword>
<dbReference type="Gene3D" id="3.40.50.2300">
    <property type="match status" value="2"/>
</dbReference>
<dbReference type="InterPro" id="IPR008207">
    <property type="entry name" value="Sig_transdc_His_kin_Hpt_dom"/>
</dbReference>
<keyword evidence="6" id="KW-0804">Transcription</keyword>
<dbReference type="Pfam" id="PF00486">
    <property type="entry name" value="Trans_reg_C"/>
    <property type="match status" value="1"/>
</dbReference>
<keyword evidence="3" id="KW-0902">Two-component regulatory system</keyword>
<evidence type="ECO:0000256" key="9">
    <source>
        <dbReference type="PROSITE-ProRule" id="PRU00169"/>
    </source>
</evidence>
<evidence type="ECO:0000256" key="1">
    <source>
        <dbReference type="ARBA" id="ARBA00018672"/>
    </source>
</evidence>
<comment type="caution">
    <text evidence="15">The sequence shown here is derived from an EMBL/GenBank/DDBJ whole genome shotgun (WGS) entry which is preliminary data.</text>
</comment>
<evidence type="ECO:0000259" key="14">
    <source>
        <dbReference type="PROSITE" id="PS51755"/>
    </source>
</evidence>
<dbReference type="SUPFAM" id="SSF52172">
    <property type="entry name" value="CheY-like"/>
    <property type="match status" value="2"/>
</dbReference>
<evidence type="ECO:0000313" key="15">
    <source>
        <dbReference type="EMBL" id="MDO7788507.1"/>
    </source>
</evidence>
<evidence type="ECO:0000259" key="12">
    <source>
        <dbReference type="PROSITE" id="PS50112"/>
    </source>
</evidence>
<evidence type="ECO:0000256" key="3">
    <source>
        <dbReference type="ARBA" id="ARBA00023012"/>
    </source>
</evidence>
<dbReference type="InterPro" id="IPR036641">
    <property type="entry name" value="HPT_dom_sf"/>
</dbReference>
<reference evidence="15" key="2">
    <citation type="submission" date="2023-03" db="EMBL/GenBank/DDBJ databases">
        <authorList>
            <person name="Zhang Z."/>
        </authorList>
    </citation>
    <scope>NUCLEOTIDE SEQUENCE</scope>
    <source>
        <strain evidence="15">DSA</strain>
    </source>
</reference>
<dbReference type="GO" id="GO:0000156">
    <property type="term" value="F:phosphorelay response regulator activity"/>
    <property type="evidence" value="ECO:0007669"/>
    <property type="project" value="TreeGrafter"/>
</dbReference>
<feature type="domain" description="PAS" evidence="12">
    <location>
        <begin position="7"/>
        <end position="49"/>
    </location>
</feature>
<dbReference type="EMBL" id="JARPTC010000021">
    <property type="protein sequence ID" value="MDO7788507.1"/>
    <property type="molecule type" value="Genomic_DNA"/>
</dbReference>
<dbReference type="InterPro" id="IPR035965">
    <property type="entry name" value="PAS-like_dom_sf"/>
</dbReference>
<dbReference type="PROSITE" id="PS50112">
    <property type="entry name" value="PAS"/>
    <property type="match status" value="1"/>
</dbReference>
<protein>
    <recommendedName>
        <fullName evidence="1">Stage 0 sporulation protein A homolog</fullName>
    </recommendedName>
</protein>
<dbReference type="InterPro" id="IPR036388">
    <property type="entry name" value="WH-like_DNA-bd_sf"/>
</dbReference>
<feature type="domain" description="OmpR/PhoB-type" evidence="14">
    <location>
        <begin position="549"/>
        <end position="644"/>
    </location>
</feature>
<evidence type="ECO:0000256" key="6">
    <source>
        <dbReference type="ARBA" id="ARBA00023163"/>
    </source>
</evidence>
<sequence>MELLENSYEFLKVIVNELPEGIMILSAKGEIILVNSFLLKLLGYSNSQIENINLHDILSSKIFKNKATSLSNSTGYKELISTQKKDGTPIRVYATIKPFQFKGQSYLLASIKEPDYESVKQLSMAIAKQIAQFAGGKTGFNYAEEYGGGFWLNIPIADANSDSVLEVESKITLGIYGNNAQEVNTKILIAEDEPVSQMILKKMINKLGYSCEIVESGEQAVQEAASNNYALIFMDCLLKGMDGYEATRSIRLMESNLNSHIPIIALTSYNTHEDRNKCLKAGMNDYLNKPVDYQLLSQILNKWVPQKVEFPLTNNLSQTELSSLYLSNLPNQVAALKEALESGDSLSLARHTHNLKTSGTSIGSQELIELTKQLDEAICSGLKTAISEIISRISLVCNELLSVNFVNHNKINHQAPSLKGKATVKDVLVVDDDPVVINYLSLGLKYEGYNVYTARSGAETMEHLRKITPSAVILDWVLPDTTGIDICRRLKSLCNPVVLMLTGKGEVEDRIEGLRAGADDYMTKPFNFTELLMRLQTLLRNRKDIENQEDELSYADLRLWTSRREAQRGQNRINLTTTEFNMLYLFLRHPRKVLTKEIILQHIWEYNITGSTNIVESYIGRLRRKLGDPPIIHTLRGAGYVLDLNR</sequence>
<dbReference type="Pfam" id="PF00072">
    <property type="entry name" value="Response_reg"/>
    <property type="match status" value="2"/>
</dbReference>
<keyword evidence="4" id="KW-0805">Transcription regulation</keyword>
<feature type="domain" description="Response regulatory" evidence="11">
    <location>
        <begin position="186"/>
        <end position="304"/>
    </location>
</feature>
<evidence type="ECO:0000256" key="7">
    <source>
        <dbReference type="ARBA" id="ARBA00024867"/>
    </source>
</evidence>
<reference evidence="15" key="1">
    <citation type="journal article" date="2023" name="J. Hazard. Mater.">
        <title>Anaerobic biodegradation of pyrene and benzo[a]pyrene by a new sulfate-reducing Desulforamulus aquiferis strain DSA.</title>
        <authorList>
            <person name="Zhang Z."/>
            <person name="Sun J."/>
            <person name="Gong X."/>
            <person name="Wang C."/>
            <person name="Wang H."/>
        </authorList>
    </citation>
    <scope>NUCLEOTIDE SEQUENCE</scope>
    <source>
        <strain evidence="15">DSA</strain>
    </source>
</reference>
<dbReference type="InterPro" id="IPR001867">
    <property type="entry name" value="OmpR/PhoB-type_DNA-bd"/>
</dbReference>
<dbReference type="CDD" id="cd17574">
    <property type="entry name" value="REC_OmpR"/>
    <property type="match status" value="1"/>
</dbReference>
<dbReference type="InterPro" id="IPR000014">
    <property type="entry name" value="PAS"/>
</dbReference>
<dbReference type="Pfam" id="PF13426">
    <property type="entry name" value="PAS_9"/>
    <property type="match status" value="1"/>
</dbReference>
<dbReference type="Gene3D" id="1.20.120.160">
    <property type="entry name" value="HPT domain"/>
    <property type="match status" value="1"/>
</dbReference>
<dbReference type="SMART" id="SM00862">
    <property type="entry name" value="Trans_reg_C"/>
    <property type="match status" value="1"/>
</dbReference>
<keyword evidence="5 10" id="KW-0238">DNA-binding</keyword>
<feature type="modified residue" description="4-aspartylphosphate" evidence="9">
    <location>
        <position position="235"/>
    </location>
</feature>
<dbReference type="SUPFAM" id="SSF55785">
    <property type="entry name" value="PYP-like sensor domain (PAS domain)"/>
    <property type="match status" value="1"/>
</dbReference>
<dbReference type="PROSITE" id="PS50894">
    <property type="entry name" value="HPT"/>
    <property type="match status" value="1"/>
</dbReference>
<feature type="domain" description="Response regulatory" evidence="11">
    <location>
        <begin position="426"/>
        <end position="539"/>
    </location>
</feature>
<dbReference type="GO" id="GO:0005829">
    <property type="term" value="C:cytosol"/>
    <property type="evidence" value="ECO:0007669"/>
    <property type="project" value="TreeGrafter"/>
</dbReference>
<dbReference type="SUPFAM" id="SSF47226">
    <property type="entry name" value="Histidine-containing phosphotransfer domain, HPT domain"/>
    <property type="match status" value="1"/>
</dbReference>
<organism evidence="15 16">
    <name type="scientific">Desulforamulus aquiferis</name>
    <dbReference type="NCBI Taxonomy" id="1397668"/>
    <lineage>
        <taxon>Bacteria</taxon>
        <taxon>Bacillati</taxon>
        <taxon>Bacillota</taxon>
        <taxon>Clostridia</taxon>
        <taxon>Eubacteriales</taxon>
        <taxon>Peptococcaceae</taxon>
        <taxon>Desulforamulus</taxon>
    </lineage>
</organism>
<name>A0AAW7ZFM4_9FIRM</name>